<dbReference type="RefSeq" id="WP_109840481.1">
    <property type="nucleotide sequence ID" value="NZ_LT669839.1"/>
</dbReference>
<dbReference type="Proteomes" id="UP000245423">
    <property type="component" value="Chromosome 1"/>
</dbReference>
<evidence type="ECO:0000313" key="2">
    <source>
        <dbReference type="Proteomes" id="UP000245423"/>
    </source>
</evidence>
<gene>
    <name evidence="1" type="ORF">CUESP1_0852</name>
</gene>
<accession>A0A1M4PLC3</accession>
<dbReference type="EMBL" id="LT669839">
    <property type="protein sequence ID" value="SHD76231.1"/>
    <property type="molecule type" value="Genomic_DNA"/>
</dbReference>
<name>A0A1M4PLC3_9FIRM</name>
<protein>
    <submittedName>
        <fullName evidence="1">Uncharacterized protein</fullName>
    </submittedName>
</protein>
<keyword evidence="2" id="KW-1185">Reference proteome</keyword>
<proteinExistence type="predicted"/>
<reference evidence="1 2" key="1">
    <citation type="submission" date="2016-11" db="EMBL/GenBank/DDBJ databases">
        <authorList>
            <person name="Manzoor S."/>
        </authorList>
    </citation>
    <scope>NUCLEOTIDE SEQUENCE [LARGE SCALE GENOMIC DNA]</scope>
    <source>
        <strain evidence="1">Clostridium ultunense strain Esp</strain>
    </source>
</reference>
<dbReference type="AlphaFoldDB" id="A0A1M4PLC3"/>
<sequence>MEKVTIEAREVKDDIEPEIIDTSIVRDVKDGEGKSSATITLEFDKPVTGFFNKDGSFDVDKHFTLYEREVLKGNISVLGKVVSAKYDTEDGKELHDVIVVELEGLTLNNKDKDFDYILEIVNFEDYSRNRMYRDYYEFDIKKAAVFKADDTIRISGNKDETEISIYFNRPVDRVRAEDETNYLFRKSATGKPSDISDLDGQIIVERDGKTVTLVLPEFEDAGYKYLEVLAAIRDKDGVKLADSVIYNLETGKMVEKEVVVDPEKDPAITYINNTTAIKEDTVTVNKGVAVGPIKAKIKGYNGKQLVVETYKDGAFVGTTTEPIASDDFTGTATTNVTITNTASAKYEIVVKVLDGTKVVETSTLKVNVLDTVSTATVKFGATSLTAGSTTVLPYGTKVSELTFPANEEDTIATPDITIVPDGTNAKFTAELNGSVLTVAVTAENGDKVTYSYILDVQKVGTVSGTSATAATKTIVVDVKDNTSSTNAIVGLKAADFTITSGPVATATENVLTINTVTENPNGTYTIVVNEAFTATTDGVIVTVDGVSTGIITAN</sequence>
<organism evidence="1 2">
    <name type="scientific">[Clostridium] ultunense Esp</name>
    <dbReference type="NCBI Taxonomy" id="1288971"/>
    <lineage>
        <taxon>Bacteria</taxon>
        <taxon>Bacillati</taxon>
        <taxon>Bacillota</taxon>
        <taxon>Tissierellia</taxon>
        <taxon>Tissierellales</taxon>
        <taxon>Tepidimicrobiaceae</taxon>
        <taxon>Schnuerera</taxon>
    </lineage>
</organism>
<evidence type="ECO:0000313" key="1">
    <source>
        <dbReference type="EMBL" id="SHD76231.1"/>
    </source>
</evidence>